<accession>A0AAW0ALE8</accession>
<protein>
    <recommendedName>
        <fullName evidence="1">Cyclin N-terminal domain-containing protein</fullName>
    </recommendedName>
</protein>
<dbReference type="GO" id="GO:0016538">
    <property type="term" value="F:cyclin-dependent protein serine/threonine kinase regulator activity"/>
    <property type="evidence" value="ECO:0007669"/>
    <property type="project" value="TreeGrafter"/>
</dbReference>
<organism evidence="2 3">
    <name type="scientific">Favolaschia claudopus</name>
    <dbReference type="NCBI Taxonomy" id="2862362"/>
    <lineage>
        <taxon>Eukaryota</taxon>
        <taxon>Fungi</taxon>
        <taxon>Dikarya</taxon>
        <taxon>Basidiomycota</taxon>
        <taxon>Agaricomycotina</taxon>
        <taxon>Agaricomycetes</taxon>
        <taxon>Agaricomycetidae</taxon>
        <taxon>Agaricales</taxon>
        <taxon>Marasmiineae</taxon>
        <taxon>Mycenaceae</taxon>
        <taxon>Favolaschia</taxon>
    </lineage>
</organism>
<dbReference type="InterPro" id="IPR036915">
    <property type="entry name" value="Cyclin-like_sf"/>
</dbReference>
<comment type="caution">
    <text evidence="2">The sequence shown here is derived from an EMBL/GenBank/DDBJ whole genome shotgun (WGS) entry which is preliminary data.</text>
</comment>
<dbReference type="InterPro" id="IPR006671">
    <property type="entry name" value="Cyclin_N"/>
</dbReference>
<dbReference type="PANTHER" id="PTHR15615">
    <property type="match status" value="1"/>
</dbReference>
<keyword evidence="3" id="KW-1185">Reference proteome</keyword>
<feature type="domain" description="Cyclin N-terminal" evidence="1">
    <location>
        <begin position="100"/>
        <end position="146"/>
    </location>
</feature>
<dbReference type="CDD" id="cd20557">
    <property type="entry name" value="CYCLIN_ScPCL1-like"/>
    <property type="match status" value="1"/>
</dbReference>
<gene>
    <name evidence="2" type="ORF">R3P38DRAFT_3322442</name>
</gene>
<dbReference type="AlphaFoldDB" id="A0AAW0ALE8"/>
<dbReference type="GO" id="GO:0005634">
    <property type="term" value="C:nucleus"/>
    <property type="evidence" value="ECO:0007669"/>
    <property type="project" value="TreeGrafter"/>
</dbReference>
<evidence type="ECO:0000259" key="1">
    <source>
        <dbReference type="Pfam" id="PF00134"/>
    </source>
</evidence>
<dbReference type="SUPFAM" id="SSF47954">
    <property type="entry name" value="Cyclin-like"/>
    <property type="match status" value="1"/>
</dbReference>
<evidence type="ECO:0000313" key="2">
    <source>
        <dbReference type="EMBL" id="KAK7013909.1"/>
    </source>
</evidence>
<reference evidence="2 3" key="1">
    <citation type="journal article" date="2024" name="J Genomics">
        <title>Draft genome sequencing and assembly of Favolaschia claudopus CIRM-BRFM 2984 isolated from oak limbs.</title>
        <authorList>
            <person name="Navarro D."/>
            <person name="Drula E."/>
            <person name="Chaduli D."/>
            <person name="Cazenave R."/>
            <person name="Ahrendt S."/>
            <person name="Wang J."/>
            <person name="Lipzen A."/>
            <person name="Daum C."/>
            <person name="Barry K."/>
            <person name="Grigoriev I.V."/>
            <person name="Favel A."/>
            <person name="Rosso M.N."/>
            <person name="Martin F."/>
        </authorList>
    </citation>
    <scope>NUCLEOTIDE SEQUENCE [LARGE SCALE GENOMIC DNA]</scope>
    <source>
        <strain evidence="2 3">CIRM-BRFM 2984</strain>
    </source>
</reference>
<dbReference type="Gene3D" id="1.10.472.10">
    <property type="entry name" value="Cyclin-like"/>
    <property type="match status" value="1"/>
</dbReference>
<dbReference type="InterPro" id="IPR013922">
    <property type="entry name" value="Cyclin_PHO80-like"/>
</dbReference>
<dbReference type="GO" id="GO:0000307">
    <property type="term" value="C:cyclin-dependent protein kinase holoenzyme complex"/>
    <property type="evidence" value="ECO:0007669"/>
    <property type="project" value="TreeGrafter"/>
</dbReference>
<dbReference type="GO" id="GO:0019901">
    <property type="term" value="F:protein kinase binding"/>
    <property type="evidence" value="ECO:0007669"/>
    <property type="project" value="InterPro"/>
</dbReference>
<dbReference type="EMBL" id="JAWWNJ010000058">
    <property type="protein sequence ID" value="KAK7013909.1"/>
    <property type="molecule type" value="Genomic_DNA"/>
</dbReference>
<dbReference type="Proteomes" id="UP001362999">
    <property type="component" value="Unassembled WGS sequence"/>
</dbReference>
<sequence>MSGQFHANAAVHAASLVHPATHSPVVLTLINIDISPSVIQYVVDCVSVTVNYAMHTCAFTGKYISQFPSFVSVVLKRAQVTPAILITTLVYITRIRPHLSLIVASKYTNDSTLKNVHWAICTGVFRFRDVGRIEREFLDVLDWNLRVTERDLLEHRYGLLGNEQ</sequence>
<name>A0AAW0ALE8_9AGAR</name>
<dbReference type="PANTHER" id="PTHR15615:SF10">
    <property type="entry name" value="PHO85 CYCLIN-2-RELATED"/>
    <property type="match status" value="1"/>
</dbReference>
<dbReference type="Pfam" id="PF00134">
    <property type="entry name" value="Cyclin_N"/>
    <property type="match status" value="1"/>
</dbReference>
<proteinExistence type="predicted"/>
<evidence type="ECO:0000313" key="3">
    <source>
        <dbReference type="Proteomes" id="UP001362999"/>
    </source>
</evidence>